<dbReference type="PANTHER" id="PTHR43162">
    <property type="match status" value="1"/>
</dbReference>
<gene>
    <name evidence="2" type="ORF">M0L20_28015</name>
</gene>
<evidence type="ECO:0000259" key="1">
    <source>
        <dbReference type="Pfam" id="PF05368"/>
    </source>
</evidence>
<dbReference type="SUPFAM" id="SSF51735">
    <property type="entry name" value="NAD(P)-binding Rossmann-fold domains"/>
    <property type="match status" value="1"/>
</dbReference>
<dbReference type="PANTHER" id="PTHR43162:SF1">
    <property type="entry name" value="PRESTALK A DIFFERENTIATION PROTEIN A"/>
    <property type="match status" value="1"/>
</dbReference>
<dbReference type="InterPro" id="IPR036291">
    <property type="entry name" value="NAD(P)-bd_dom_sf"/>
</dbReference>
<protein>
    <submittedName>
        <fullName evidence="2">NmrA family NAD(P)-binding protein</fullName>
    </submittedName>
</protein>
<sequence length="299" mass="32437">MKITVTGSLGHISKPLVDELVQKGHYVTVISSNPGKRIAIEATGATAAIGSIKDVDFLVEAFQGAEAVYTMVPPVGYFDPNLDPIAYFRMIGYNYADAIRQTGVKRVVNLSSWGAHRDNGNGGIAGTYHLEQILNELPDDVRLSHIRPTSFYYNLYSFVPAIKKAGIIAASYGGDDRTVLVAPSDIAAVVAEELQTLAEGRTIRYVASDELTCNEVARILGEAIGKPDLAWVVISEEQMLSNLAAIGMPPKMAAVLVELQVGHHKGIIAEDYYRNRPATLGNVKTTDFAREFAAAYHQQ</sequence>
<dbReference type="Pfam" id="PF05368">
    <property type="entry name" value="NmrA"/>
    <property type="match status" value="1"/>
</dbReference>
<name>A0ABT0HUC8_9BACT</name>
<dbReference type="RefSeq" id="WP_248480492.1">
    <property type="nucleotide sequence ID" value="NZ_JALPRF010000011.1"/>
</dbReference>
<dbReference type="Proteomes" id="UP001202180">
    <property type="component" value="Unassembled WGS sequence"/>
</dbReference>
<evidence type="ECO:0000313" key="2">
    <source>
        <dbReference type="EMBL" id="MCK8495744.1"/>
    </source>
</evidence>
<proteinExistence type="predicted"/>
<dbReference type="InterPro" id="IPR008030">
    <property type="entry name" value="NmrA-like"/>
</dbReference>
<dbReference type="Gene3D" id="3.90.25.10">
    <property type="entry name" value="UDP-galactose 4-epimerase, domain 1"/>
    <property type="match status" value="1"/>
</dbReference>
<feature type="domain" description="NmrA-like" evidence="1">
    <location>
        <begin position="2"/>
        <end position="259"/>
    </location>
</feature>
<reference evidence="2 3" key="1">
    <citation type="submission" date="2022-04" db="EMBL/GenBank/DDBJ databases">
        <title>Spirosoma sp. strain RP8 genome sequencing and assembly.</title>
        <authorList>
            <person name="Jung Y."/>
        </authorList>
    </citation>
    <scope>NUCLEOTIDE SEQUENCE [LARGE SCALE GENOMIC DNA]</scope>
    <source>
        <strain evidence="2 3">RP8</strain>
    </source>
</reference>
<evidence type="ECO:0000313" key="3">
    <source>
        <dbReference type="Proteomes" id="UP001202180"/>
    </source>
</evidence>
<accession>A0ABT0HUC8</accession>
<dbReference type="InterPro" id="IPR051604">
    <property type="entry name" value="Ergot_Alk_Oxidoreductase"/>
</dbReference>
<dbReference type="Gene3D" id="3.40.50.720">
    <property type="entry name" value="NAD(P)-binding Rossmann-like Domain"/>
    <property type="match status" value="1"/>
</dbReference>
<keyword evidence="3" id="KW-1185">Reference proteome</keyword>
<comment type="caution">
    <text evidence="2">The sequence shown here is derived from an EMBL/GenBank/DDBJ whole genome shotgun (WGS) entry which is preliminary data.</text>
</comment>
<organism evidence="2 3">
    <name type="scientific">Spirosoma liriopis</name>
    <dbReference type="NCBI Taxonomy" id="2937440"/>
    <lineage>
        <taxon>Bacteria</taxon>
        <taxon>Pseudomonadati</taxon>
        <taxon>Bacteroidota</taxon>
        <taxon>Cytophagia</taxon>
        <taxon>Cytophagales</taxon>
        <taxon>Cytophagaceae</taxon>
        <taxon>Spirosoma</taxon>
    </lineage>
</organism>
<dbReference type="EMBL" id="JALPRF010000011">
    <property type="protein sequence ID" value="MCK8495744.1"/>
    <property type="molecule type" value="Genomic_DNA"/>
</dbReference>